<feature type="region of interest" description="Disordered" evidence="1">
    <location>
        <begin position="273"/>
        <end position="469"/>
    </location>
</feature>
<feature type="region of interest" description="Disordered" evidence="1">
    <location>
        <begin position="556"/>
        <end position="584"/>
    </location>
</feature>
<dbReference type="EMBL" id="NIVC01002999">
    <property type="protein sequence ID" value="PAA53924.1"/>
    <property type="molecule type" value="Genomic_DNA"/>
</dbReference>
<feature type="compositionally biased region" description="Polar residues" evidence="1">
    <location>
        <begin position="401"/>
        <end position="420"/>
    </location>
</feature>
<feature type="compositionally biased region" description="Basic and acidic residues" evidence="1">
    <location>
        <begin position="279"/>
        <end position="291"/>
    </location>
</feature>
<feature type="compositionally biased region" description="Low complexity" evidence="1">
    <location>
        <begin position="337"/>
        <end position="350"/>
    </location>
</feature>
<protein>
    <submittedName>
        <fullName evidence="2">Uncharacterized protein</fullName>
    </submittedName>
</protein>
<organism evidence="2 3">
    <name type="scientific">Macrostomum lignano</name>
    <dbReference type="NCBI Taxonomy" id="282301"/>
    <lineage>
        <taxon>Eukaryota</taxon>
        <taxon>Metazoa</taxon>
        <taxon>Spiralia</taxon>
        <taxon>Lophotrochozoa</taxon>
        <taxon>Platyhelminthes</taxon>
        <taxon>Rhabditophora</taxon>
        <taxon>Macrostomorpha</taxon>
        <taxon>Macrostomida</taxon>
        <taxon>Macrostomidae</taxon>
        <taxon>Macrostomum</taxon>
    </lineage>
</organism>
<feature type="compositionally biased region" description="Basic and acidic residues" evidence="1">
    <location>
        <begin position="385"/>
        <end position="400"/>
    </location>
</feature>
<reference evidence="2 3" key="1">
    <citation type="submission" date="2017-06" db="EMBL/GenBank/DDBJ databases">
        <title>A platform for efficient transgenesis in Macrostomum lignano, a flatworm model organism for stem cell research.</title>
        <authorList>
            <person name="Berezikov E."/>
        </authorList>
    </citation>
    <scope>NUCLEOTIDE SEQUENCE [LARGE SCALE GENOMIC DNA]</scope>
    <source>
        <strain evidence="2">DV1</strain>
        <tissue evidence="2">Whole organism</tissue>
    </source>
</reference>
<evidence type="ECO:0000313" key="3">
    <source>
        <dbReference type="Proteomes" id="UP000215902"/>
    </source>
</evidence>
<feature type="compositionally biased region" description="Polar residues" evidence="1">
    <location>
        <begin position="450"/>
        <end position="461"/>
    </location>
</feature>
<evidence type="ECO:0000256" key="1">
    <source>
        <dbReference type="SAM" id="MobiDB-lite"/>
    </source>
</evidence>
<feature type="compositionally biased region" description="Polar residues" evidence="1">
    <location>
        <begin position="557"/>
        <end position="570"/>
    </location>
</feature>
<dbReference type="Proteomes" id="UP000215902">
    <property type="component" value="Unassembled WGS sequence"/>
</dbReference>
<feature type="region of interest" description="Disordered" evidence="1">
    <location>
        <begin position="203"/>
        <end position="256"/>
    </location>
</feature>
<feature type="compositionally biased region" description="Polar residues" evidence="1">
    <location>
        <begin position="211"/>
        <end position="223"/>
    </location>
</feature>
<feature type="region of interest" description="Disordered" evidence="1">
    <location>
        <begin position="63"/>
        <end position="84"/>
    </location>
</feature>
<evidence type="ECO:0000313" key="2">
    <source>
        <dbReference type="EMBL" id="PAA53924.1"/>
    </source>
</evidence>
<name>A0A267DZ49_9PLAT</name>
<dbReference type="AlphaFoldDB" id="A0A267DZ49"/>
<accession>A0A267DZ49</accession>
<proteinExistence type="predicted"/>
<feature type="compositionally biased region" description="Polar residues" evidence="1">
    <location>
        <begin position="72"/>
        <end position="82"/>
    </location>
</feature>
<feature type="compositionally biased region" description="Basic residues" evidence="1">
    <location>
        <begin position="302"/>
        <end position="318"/>
    </location>
</feature>
<gene>
    <name evidence="2" type="ORF">BOX15_Mlig007355g3</name>
</gene>
<sequence length="623" mass="69783">MRRRVSNRPIWNPSADAAAESQLLSGLVTFRRRAAKPGLLNTPAATLDLDFARQLQSLRLLNSDTLREENPPGSSEASNNLDSNDEFTAISTDLLVTAADGQLEQSLRWQQQRQRQQRQQQQHQHLTLSLPLLGGRLNYFLRGAVDSPTPDPSASPSVAARSVNQPGRLAYRTSLPGEEGVSPDEEIALLLRSRSPTRVKIEQRQLLSPADASSKTLKTQSTFEIEKPPIQPSNSPTVSMEPHPVVSASTGTIDQGDYKGRLFVRGELAISADAQAQDNKQKDGEKQRESPEANDFSENMQNRKRRDVTKKSLRNHRGKVNEQHMLSSIDAKPQRPPQTAHQTPQTHQPTLNGRTAESEAPEIPIATVISRRKRKVQKQPVEPYALDRESHNPERHRDASFSRTCSCLSHSDQNSSQQFVDQGFHQPGNIIPSEKISHPLHRPAQMEPTAKQSQNPVPDSTQRVERQETHQNQLEALHLAEVASTELQRRPVPDQYRTAHRLAKAASQDAQFSAWLQAGREPADFFSCRTSPNGYYSYFHRLPRYDRGLQPFAEFPPTQSQALQPGSSSKRGAKTSAMLAYGGKNPDNYLPPPILVRVRRPLENRRAKPTRISALEELETSQY</sequence>
<keyword evidence="3" id="KW-1185">Reference proteome</keyword>
<comment type="caution">
    <text evidence="2">The sequence shown here is derived from an EMBL/GenBank/DDBJ whole genome shotgun (WGS) entry which is preliminary data.</text>
</comment>